<dbReference type="GO" id="GO:0005634">
    <property type="term" value="C:nucleus"/>
    <property type="evidence" value="ECO:0007669"/>
    <property type="project" value="UniProtKB-SubCell"/>
</dbReference>
<gene>
    <name evidence="14" type="primary">MACC1</name>
</gene>
<evidence type="ECO:0000256" key="11">
    <source>
        <dbReference type="ARBA" id="ARBA00078695"/>
    </source>
</evidence>
<dbReference type="FunFam" id="2.60.220.30:FF:000012">
    <property type="entry name" value="Metastasis-associated in colon cancer 1"/>
    <property type="match status" value="1"/>
</dbReference>
<reference evidence="14" key="1">
    <citation type="submission" date="2025-08" db="UniProtKB">
        <authorList>
            <consortium name="RefSeq"/>
        </authorList>
    </citation>
    <scope>IDENTIFICATION</scope>
    <source>
        <tissue evidence="14">Skeletal muscle</tissue>
    </source>
</reference>
<dbReference type="Pfam" id="PF23640">
    <property type="entry name" value="UPA_SH3BP4"/>
    <property type="match status" value="1"/>
</dbReference>
<keyword evidence="8" id="KW-0539">Nucleus</keyword>
<dbReference type="Pfam" id="PF23637">
    <property type="entry name" value="SH3BP4_C"/>
    <property type="match status" value="1"/>
</dbReference>
<evidence type="ECO:0000256" key="1">
    <source>
        <dbReference type="ARBA" id="ARBA00004123"/>
    </source>
</evidence>
<dbReference type="PANTHER" id="PTHR15603:SF1">
    <property type="entry name" value="METASTASIS-ASSOCIATED IN COLON CANCER PROTEIN 1"/>
    <property type="match status" value="1"/>
</dbReference>
<keyword evidence="13" id="KW-1185">Reference proteome</keyword>
<dbReference type="RefSeq" id="XP_013931871.1">
    <property type="nucleotide sequence ID" value="XM_014076396.1"/>
</dbReference>
<evidence type="ECO:0000256" key="5">
    <source>
        <dbReference type="ARBA" id="ARBA00023015"/>
    </source>
</evidence>
<evidence type="ECO:0000256" key="9">
    <source>
        <dbReference type="ARBA" id="ARBA00065727"/>
    </source>
</evidence>
<evidence type="ECO:0000259" key="12">
    <source>
        <dbReference type="PROSITE" id="PS51145"/>
    </source>
</evidence>
<dbReference type="InterPro" id="IPR056181">
    <property type="entry name" value="SH3BP4_C"/>
</dbReference>
<evidence type="ECO:0000256" key="2">
    <source>
        <dbReference type="ARBA" id="ARBA00004496"/>
    </source>
</evidence>
<keyword evidence="5" id="KW-0805">Transcription regulation</keyword>
<evidence type="ECO:0000313" key="14">
    <source>
        <dbReference type="RefSeq" id="XP_013931871.1"/>
    </source>
</evidence>
<dbReference type="InterPro" id="IPR056183">
    <property type="entry name" value="DEATH_SH3BP4"/>
</dbReference>
<dbReference type="Pfam" id="PF24094">
    <property type="entry name" value="DEATH_SH3BP4"/>
    <property type="match status" value="1"/>
</dbReference>
<keyword evidence="7" id="KW-0804">Transcription</keyword>
<evidence type="ECO:0000313" key="13">
    <source>
        <dbReference type="Proteomes" id="UP000504617"/>
    </source>
</evidence>
<dbReference type="AlphaFoldDB" id="A0A6I9Z7M6"/>
<protein>
    <recommendedName>
        <fullName evidence="10">Metastasis-associated in colon cancer protein 1</fullName>
    </recommendedName>
    <alternativeName>
        <fullName evidence="11">SH3 domain-containing protein 7a5</fullName>
    </alternativeName>
</protein>
<feature type="domain" description="ZU5" evidence="12">
    <location>
        <begin position="208"/>
        <end position="345"/>
    </location>
</feature>
<keyword evidence="4" id="KW-0597">Phosphoprotein</keyword>
<dbReference type="CDD" id="cd01670">
    <property type="entry name" value="Death"/>
    <property type="match status" value="1"/>
</dbReference>
<dbReference type="PANTHER" id="PTHR15603">
    <property type="entry name" value="SH3 DOMAIN-CONTAINING PROTEIN"/>
    <property type="match status" value="1"/>
</dbReference>
<dbReference type="GeneID" id="106557220"/>
<keyword evidence="6" id="KW-0010">Activator</keyword>
<dbReference type="Proteomes" id="UP000504617">
    <property type="component" value="Unplaced"/>
</dbReference>
<comment type="subcellular location">
    <subcellularLocation>
        <location evidence="2">Cytoplasm</location>
    </subcellularLocation>
    <subcellularLocation>
        <location evidence="1">Nucleus</location>
    </subcellularLocation>
</comment>
<dbReference type="GO" id="GO:0005737">
    <property type="term" value="C:cytoplasm"/>
    <property type="evidence" value="ECO:0007669"/>
    <property type="project" value="UniProtKB-SubCell"/>
</dbReference>
<comment type="subunit">
    <text evidence="9">Interacts with FASLG.</text>
</comment>
<dbReference type="CTD" id="346389"/>
<sequence>MSVSCHLKEFSWSKSEGSLVDLDDGNLTRNDWIDNKENKLHLKSHWTGEFKQVAPGGFKTNPFWKELSASNPFLDDIAESCNKEKNNRRVSILKEDPDLFFRDSNGTDSAASSGDELNIEYLFCRKPSKRSPKSRSVSDLLDIIDVRCEFSNTEPSNYILPPETEAFQNQREAYKTAWLNQRQLARSCLDLNVINQGPGWAQTQSIETHIVCKVNYEGGSVQLPDSDIAVHFPEGHVALGEFQEVGLQAILDSPPSLNDEFSTTLTPLIKLTLSNLNTTEAILLEMKIAAEIKKDPFSQVMTEIVCLCSCNKEGPFEKIHNCYIYKDTVQVKLTDLSHLMYIVVVAQTNTVNSLVSVWEYIHRKLSVGIYGPKHIHPSFTVVFALFDHNYVPDKLTVCDIKKGGKSLPPVIFQLWGKHTFVLEKPQDLSISVVSCDSDFEVKKEEQRKEIKEEKLKGGGGVIHRHFPFSIICNRKIHIFVFRVQIKAPENNLACQFYITTPEPPPKLLMGVTNKPNRIEKRKEVKSAPLLLLPTIKYPTFQDKVLNITRYGTALKTVLRQSKIDYLLEYFKGDTIGILGEDKVKAIGHTKIKEWYVGVLRRKVGLVHCKNIKVITENQTIDVEDSEIMTSSLLEQIALPFKKLTYIYSTILSTVSENLNDWKALSDALQFSDMSRYDLNALEVEKESEKVAYIMKKLKEICHAQRSTRRFLYELSVALLKLDCQGLVARITQDTVIFTAAVKLGKNWRELAEKLARLTKQQIDAYETPHHNKNGEVAPEMMWKPAYDFLYTWSAHHGDSYRDMLQDLHLALDKMKNPVTKQWREITGALILVNCMEVLRASAFSMLDEE</sequence>
<evidence type="ECO:0000256" key="8">
    <source>
        <dbReference type="ARBA" id="ARBA00023242"/>
    </source>
</evidence>
<dbReference type="InterPro" id="IPR000906">
    <property type="entry name" value="ZU5_dom"/>
</dbReference>
<evidence type="ECO:0000256" key="7">
    <source>
        <dbReference type="ARBA" id="ARBA00023163"/>
    </source>
</evidence>
<name>A0A6I9Z7M6_9SAUR</name>
<proteinExistence type="predicted"/>
<accession>A0A6I9Z7M6</accession>
<evidence type="ECO:0000256" key="3">
    <source>
        <dbReference type="ARBA" id="ARBA00022490"/>
    </source>
</evidence>
<evidence type="ECO:0000256" key="6">
    <source>
        <dbReference type="ARBA" id="ARBA00023159"/>
    </source>
</evidence>
<keyword evidence="3" id="KW-0963">Cytoplasm</keyword>
<dbReference type="InterPro" id="IPR056182">
    <property type="entry name" value="UPA_SH3BP4"/>
</dbReference>
<dbReference type="KEGG" id="tsr:106557220"/>
<dbReference type="Gene3D" id="2.60.220.30">
    <property type="match status" value="1"/>
</dbReference>
<evidence type="ECO:0000256" key="4">
    <source>
        <dbReference type="ARBA" id="ARBA00022553"/>
    </source>
</evidence>
<dbReference type="PROSITE" id="PS51145">
    <property type="entry name" value="ZU5"/>
    <property type="match status" value="1"/>
</dbReference>
<evidence type="ECO:0000256" key="10">
    <source>
        <dbReference type="ARBA" id="ARBA00074568"/>
    </source>
</evidence>
<organism evidence="13 14">
    <name type="scientific">Thamnophis sirtalis</name>
    <dbReference type="NCBI Taxonomy" id="35019"/>
    <lineage>
        <taxon>Eukaryota</taxon>
        <taxon>Metazoa</taxon>
        <taxon>Chordata</taxon>
        <taxon>Craniata</taxon>
        <taxon>Vertebrata</taxon>
        <taxon>Euteleostomi</taxon>
        <taxon>Lepidosauria</taxon>
        <taxon>Squamata</taxon>
        <taxon>Bifurcata</taxon>
        <taxon>Unidentata</taxon>
        <taxon>Episquamata</taxon>
        <taxon>Toxicofera</taxon>
        <taxon>Serpentes</taxon>
        <taxon>Colubroidea</taxon>
        <taxon>Colubridae</taxon>
        <taxon>Natricinae</taxon>
        <taxon>Thamnophis</taxon>
    </lineage>
</organism>
<dbReference type="OrthoDB" id="10000126at2759"/>